<keyword evidence="6" id="KW-0029">Amino-acid transport</keyword>
<evidence type="ECO:0000313" key="11">
    <source>
        <dbReference type="EMBL" id="AEB12206.1"/>
    </source>
</evidence>
<dbReference type="KEGG" id="mhd:Marky_1471"/>
<dbReference type="RefSeq" id="WP_013704253.1">
    <property type="nucleotide sequence ID" value="NC_015387.1"/>
</dbReference>
<dbReference type="PANTHER" id="PTHR30614">
    <property type="entry name" value="MEMBRANE COMPONENT OF AMINO ACID ABC TRANSPORTER"/>
    <property type="match status" value="1"/>
</dbReference>
<proteinExistence type="inferred from homology"/>
<keyword evidence="5 9" id="KW-0812">Transmembrane</keyword>
<evidence type="ECO:0000256" key="4">
    <source>
        <dbReference type="ARBA" id="ARBA00022475"/>
    </source>
</evidence>
<comment type="similarity">
    <text evidence="2">Belongs to the binding-protein-dependent transport system permease family. HisMQ subfamily.</text>
</comment>
<feature type="transmembrane region" description="Helical" evidence="9">
    <location>
        <begin position="12"/>
        <end position="39"/>
    </location>
</feature>
<dbReference type="OrthoDB" id="9805999at2"/>
<keyword evidence="7 9" id="KW-1133">Transmembrane helix</keyword>
<feature type="transmembrane region" description="Helical" evidence="9">
    <location>
        <begin position="221"/>
        <end position="240"/>
    </location>
</feature>
<reference evidence="11 12" key="1">
    <citation type="journal article" date="2012" name="Stand. Genomic Sci.">
        <title>Complete genome sequence of the aerobic, heterotroph Marinithermus hydrothermalis type strain (T1(T)) from a deep-sea hydrothermal vent chimney.</title>
        <authorList>
            <person name="Copeland A."/>
            <person name="Gu W."/>
            <person name="Yasawong M."/>
            <person name="Lapidus A."/>
            <person name="Lucas S."/>
            <person name="Deshpande S."/>
            <person name="Pagani I."/>
            <person name="Tapia R."/>
            <person name="Cheng J.F."/>
            <person name="Goodwin L.A."/>
            <person name="Pitluck S."/>
            <person name="Liolios K."/>
            <person name="Ivanova N."/>
            <person name="Mavromatis K."/>
            <person name="Mikhailova N."/>
            <person name="Pati A."/>
            <person name="Chen A."/>
            <person name="Palaniappan K."/>
            <person name="Land M."/>
            <person name="Pan C."/>
            <person name="Brambilla E.M."/>
            <person name="Rohde M."/>
            <person name="Tindall B.J."/>
            <person name="Sikorski J."/>
            <person name="Goker M."/>
            <person name="Detter J.C."/>
            <person name="Bristow J."/>
            <person name="Eisen J.A."/>
            <person name="Markowitz V."/>
            <person name="Hugenholtz P."/>
            <person name="Kyrpides N.C."/>
            <person name="Klenk H.P."/>
            <person name="Woyke T."/>
        </authorList>
    </citation>
    <scope>NUCLEOTIDE SEQUENCE [LARGE SCALE GENOMIC DNA]</scope>
    <source>
        <strain evidence="12">DSM 14884 / JCM 11576 / T1</strain>
    </source>
</reference>
<dbReference type="GO" id="GO:0022857">
    <property type="term" value="F:transmembrane transporter activity"/>
    <property type="evidence" value="ECO:0007669"/>
    <property type="project" value="InterPro"/>
</dbReference>
<dbReference type="eggNOG" id="COG4597">
    <property type="taxonomic scope" value="Bacteria"/>
</dbReference>
<evidence type="ECO:0000256" key="9">
    <source>
        <dbReference type="RuleBase" id="RU363032"/>
    </source>
</evidence>
<evidence type="ECO:0000256" key="3">
    <source>
        <dbReference type="ARBA" id="ARBA00022448"/>
    </source>
</evidence>
<dbReference type="InterPro" id="IPR000515">
    <property type="entry name" value="MetI-like"/>
</dbReference>
<feature type="transmembrane region" description="Helical" evidence="9">
    <location>
        <begin position="361"/>
        <end position="382"/>
    </location>
</feature>
<evidence type="ECO:0000256" key="7">
    <source>
        <dbReference type="ARBA" id="ARBA00022989"/>
    </source>
</evidence>
<dbReference type="SUPFAM" id="SSF161098">
    <property type="entry name" value="MetI-like"/>
    <property type="match status" value="2"/>
</dbReference>
<name>F2NPC5_MARHT</name>
<evidence type="ECO:0000256" key="5">
    <source>
        <dbReference type="ARBA" id="ARBA00022692"/>
    </source>
</evidence>
<dbReference type="Gene3D" id="1.10.3720.10">
    <property type="entry name" value="MetI-like"/>
    <property type="match status" value="2"/>
</dbReference>
<evidence type="ECO:0000259" key="10">
    <source>
        <dbReference type="PROSITE" id="PS50928"/>
    </source>
</evidence>
<feature type="transmembrane region" description="Helical" evidence="9">
    <location>
        <begin position="260"/>
        <end position="279"/>
    </location>
</feature>
<dbReference type="EMBL" id="CP002630">
    <property type="protein sequence ID" value="AEB12206.1"/>
    <property type="molecule type" value="Genomic_DNA"/>
</dbReference>
<feature type="domain" description="ABC transmembrane type-1" evidence="10">
    <location>
        <begin position="94"/>
        <end position="380"/>
    </location>
</feature>
<dbReference type="GO" id="GO:0043190">
    <property type="term" value="C:ATP-binding cassette (ABC) transporter complex"/>
    <property type="evidence" value="ECO:0007669"/>
    <property type="project" value="InterPro"/>
</dbReference>
<evidence type="ECO:0000313" key="12">
    <source>
        <dbReference type="Proteomes" id="UP000007030"/>
    </source>
</evidence>
<evidence type="ECO:0000256" key="1">
    <source>
        <dbReference type="ARBA" id="ARBA00004651"/>
    </source>
</evidence>
<dbReference type="GO" id="GO:0006865">
    <property type="term" value="P:amino acid transport"/>
    <property type="evidence" value="ECO:0007669"/>
    <property type="project" value="UniProtKB-KW"/>
</dbReference>
<sequence length="392" mass="43220">MNRRTIPFWRDARVLNLVVQVLAALFALGLIAFLLFTAYRGMVARGIPFTFSFLGQEAGFTISEGPVLALEDGRLVLRPFKPSDAYWQAFFAGIYNTLRVALVGIVLTTILGVLVGIGRLSSNWLVNRLAFAYVELVRNTPLLVQMFFWYFGAILKFPPVRQASEWFGGLIASQRGIFLPWPVPTDAWPRFEPFLWGGLLLAVGVYLALRRQGWARWSALGALVLAWGVGWLVSGGPLAISEPELGRFRVTGGLTLSPEFSAVLLALVIYTASYIAEIVRGAIQSLPKGQWEAATSLGLTYAQTMRLVILPQAMRIIIPPLGNQYLNLTKNSSLAIAVGYPELFNVYGTIANQSGRSLEGILIVMAAYLSMSLTISALVNWYNRRVTLVGVR</sequence>
<dbReference type="HOGENOM" id="CLU_019602_8_0_0"/>
<keyword evidence="8 9" id="KW-0472">Membrane</keyword>
<keyword evidence="4" id="KW-1003">Cell membrane</keyword>
<dbReference type="CDD" id="cd06261">
    <property type="entry name" value="TM_PBP2"/>
    <property type="match status" value="1"/>
</dbReference>
<dbReference type="Pfam" id="PF00528">
    <property type="entry name" value="BPD_transp_1"/>
    <property type="match status" value="1"/>
</dbReference>
<dbReference type="AlphaFoldDB" id="F2NPC5"/>
<organism evidence="11 12">
    <name type="scientific">Marinithermus hydrothermalis (strain DSM 14884 / JCM 11576 / T1)</name>
    <dbReference type="NCBI Taxonomy" id="869210"/>
    <lineage>
        <taxon>Bacteria</taxon>
        <taxon>Thermotogati</taxon>
        <taxon>Deinococcota</taxon>
        <taxon>Deinococci</taxon>
        <taxon>Thermales</taxon>
        <taxon>Thermaceae</taxon>
        <taxon>Marinithermus</taxon>
    </lineage>
</organism>
<gene>
    <name evidence="11" type="ordered locus">Marky_1471</name>
</gene>
<dbReference type="STRING" id="869210.Marky_1471"/>
<accession>F2NPC5</accession>
<keyword evidence="12" id="KW-1185">Reference proteome</keyword>
<feature type="transmembrane region" description="Helical" evidence="9">
    <location>
        <begin position="193"/>
        <end position="209"/>
    </location>
</feature>
<feature type="transmembrane region" description="Helical" evidence="9">
    <location>
        <begin position="85"/>
        <end position="117"/>
    </location>
</feature>
<dbReference type="PANTHER" id="PTHR30614:SF37">
    <property type="entry name" value="AMINO-ACID ABC TRANSPORTER PERMEASE PROTEIN YHDX-RELATED"/>
    <property type="match status" value="1"/>
</dbReference>
<feature type="transmembrane region" description="Helical" evidence="9">
    <location>
        <begin position="129"/>
        <end position="151"/>
    </location>
</feature>
<dbReference type="InterPro" id="IPR035906">
    <property type="entry name" value="MetI-like_sf"/>
</dbReference>
<dbReference type="InterPro" id="IPR043429">
    <property type="entry name" value="ArtM/GltK/GlnP/TcyL/YhdX-like"/>
</dbReference>
<protein>
    <submittedName>
        <fullName evidence="11">Polar amino acid ABC transporter, inner membrane subunit</fullName>
    </submittedName>
</protein>
<dbReference type="InterPro" id="IPR010065">
    <property type="entry name" value="AA_ABC_transptr_permease_3TM"/>
</dbReference>
<dbReference type="NCBIfam" id="TIGR01726">
    <property type="entry name" value="HEQRo_perm_3TM"/>
    <property type="match status" value="1"/>
</dbReference>
<evidence type="ECO:0000256" key="8">
    <source>
        <dbReference type="ARBA" id="ARBA00023136"/>
    </source>
</evidence>
<dbReference type="Proteomes" id="UP000007030">
    <property type="component" value="Chromosome"/>
</dbReference>
<dbReference type="PROSITE" id="PS50928">
    <property type="entry name" value="ABC_TM1"/>
    <property type="match status" value="1"/>
</dbReference>
<comment type="subcellular location">
    <subcellularLocation>
        <location evidence="1 9">Cell membrane</location>
        <topology evidence="1 9">Multi-pass membrane protein</topology>
    </subcellularLocation>
</comment>
<evidence type="ECO:0000256" key="6">
    <source>
        <dbReference type="ARBA" id="ARBA00022970"/>
    </source>
</evidence>
<keyword evidence="3 9" id="KW-0813">Transport</keyword>
<evidence type="ECO:0000256" key="2">
    <source>
        <dbReference type="ARBA" id="ARBA00010072"/>
    </source>
</evidence>